<dbReference type="Proteomes" id="UP001194580">
    <property type="component" value="Unassembled WGS sequence"/>
</dbReference>
<comment type="caution">
    <text evidence="1">The sequence shown here is derived from an EMBL/GenBank/DDBJ whole genome shotgun (WGS) entry which is preliminary data.</text>
</comment>
<accession>A0AAD4H2K7</accession>
<keyword evidence="2" id="KW-1185">Reference proteome</keyword>
<proteinExistence type="predicted"/>
<name>A0AAD4H2K7_9FUNG</name>
<dbReference type="EMBL" id="JAAAIL010002485">
    <property type="protein sequence ID" value="KAG0256909.1"/>
    <property type="molecule type" value="Genomic_DNA"/>
</dbReference>
<protein>
    <submittedName>
        <fullName evidence="1">Uncharacterized protein</fullName>
    </submittedName>
</protein>
<evidence type="ECO:0000313" key="1">
    <source>
        <dbReference type="EMBL" id="KAG0256909.1"/>
    </source>
</evidence>
<sequence>LAGLQRAHMETACTGREKMLAGIRGMKSMCMMTHISMIAQKFVEPMLREVAGRHPTIEKGLENNFLRDVILSTSAPAAPVGIQHIFIVGNNAVSP</sequence>
<dbReference type="AlphaFoldDB" id="A0AAD4H2K7"/>
<reference evidence="1" key="1">
    <citation type="journal article" date="2020" name="Fungal Divers.">
        <title>Resolving the Mortierellaceae phylogeny through synthesis of multi-gene phylogenetics and phylogenomics.</title>
        <authorList>
            <person name="Vandepol N."/>
            <person name="Liber J."/>
            <person name="Desiro A."/>
            <person name="Na H."/>
            <person name="Kennedy M."/>
            <person name="Barry K."/>
            <person name="Grigoriev I.V."/>
            <person name="Miller A.N."/>
            <person name="O'Donnell K."/>
            <person name="Stajich J.E."/>
            <person name="Bonito G."/>
        </authorList>
    </citation>
    <scope>NUCLEOTIDE SEQUENCE</scope>
    <source>
        <strain evidence="1">NRRL 28262</strain>
    </source>
</reference>
<organism evidence="1 2">
    <name type="scientific">Linnemannia exigua</name>
    <dbReference type="NCBI Taxonomy" id="604196"/>
    <lineage>
        <taxon>Eukaryota</taxon>
        <taxon>Fungi</taxon>
        <taxon>Fungi incertae sedis</taxon>
        <taxon>Mucoromycota</taxon>
        <taxon>Mortierellomycotina</taxon>
        <taxon>Mortierellomycetes</taxon>
        <taxon>Mortierellales</taxon>
        <taxon>Mortierellaceae</taxon>
        <taxon>Linnemannia</taxon>
    </lineage>
</organism>
<evidence type="ECO:0000313" key="2">
    <source>
        <dbReference type="Proteomes" id="UP001194580"/>
    </source>
</evidence>
<gene>
    <name evidence="1" type="ORF">BGZ95_005373</name>
</gene>
<feature type="non-terminal residue" evidence="1">
    <location>
        <position position="95"/>
    </location>
</feature>